<organism evidence="1 2">
    <name type="scientific">Algoriphagus aquaeductus</name>
    <dbReference type="NCBI Taxonomy" id="475299"/>
    <lineage>
        <taxon>Bacteria</taxon>
        <taxon>Pseudomonadati</taxon>
        <taxon>Bacteroidota</taxon>
        <taxon>Cytophagia</taxon>
        <taxon>Cytophagales</taxon>
        <taxon>Cyclobacteriaceae</taxon>
        <taxon>Algoriphagus</taxon>
    </lineage>
</organism>
<protein>
    <submittedName>
        <fullName evidence="1">Uncharacterized protein</fullName>
    </submittedName>
</protein>
<evidence type="ECO:0000313" key="1">
    <source>
        <dbReference type="EMBL" id="PZV85476.1"/>
    </source>
</evidence>
<dbReference type="AlphaFoldDB" id="A0A326S6J3"/>
<gene>
    <name evidence="1" type="ORF">CLV31_103268</name>
</gene>
<evidence type="ECO:0000313" key="2">
    <source>
        <dbReference type="Proteomes" id="UP000248917"/>
    </source>
</evidence>
<sequence>MKSRITLVFALLFCAFGLELHAQSRLKMELYGGPQLMYQRSADQVRNPPNYHLGINWLYGVKEDFQVVLQAESTRANFNYDWYPTFPSTNPSYKAFYYDSFGNFRLGLRKSWEKGSKAFFIQPNVGITVNNFFDFSVADSTSFFMASKESRIVGNLGVEAGVKFYTGRRNYITLGIRHQSGLNSLNPAEVSWGIPQQSRILVERSGTYTGLFVGYGIDFKGRTREERADAKLEKLDQKTVRRERAWGDGMYLSIAGALRFRPKSERVPNLEFSHISGAYQYGIGYTMGHFSLESGYGRMVAFNHIRIPEAVVQTQRGYTVEAIPLRLRYHRNLGDKNRLRVGASFAANYTLATRGLTNIGQGGGNGNGFTVYQINSTPLEQTSKGKVFFNAGLFGEIPVFNSGKVTFNFSRNFGSPAVGRENISGMIFGSPVNQELTGTLDGWIMEVGYKIPIGRFFR</sequence>
<accession>A0A326S6J3</accession>
<dbReference type="RefSeq" id="WP_111391926.1">
    <property type="nucleotide sequence ID" value="NZ_QKTX01000003.1"/>
</dbReference>
<proteinExistence type="predicted"/>
<dbReference type="OrthoDB" id="832794at2"/>
<comment type="caution">
    <text evidence="1">The sequence shown here is derived from an EMBL/GenBank/DDBJ whole genome shotgun (WGS) entry which is preliminary data.</text>
</comment>
<keyword evidence="2" id="KW-1185">Reference proteome</keyword>
<dbReference type="Proteomes" id="UP000248917">
    <property type="component" value="Unassembled WGS sequence"/>
</dbReference>
<reference evidence="1 2" key="1">
    <citation type="submission" date="2018-06" db="EMBL/GenBank/DDBJ databases">
        <title>Genomic Encyclopedia of Archaeal and Bacterial Type Strains, Phase II (KMG-II): from individual species to whole genera.</title>
        <authorList>
            <person name="Goeker M."/>
        </authorList>
    </citation>
    <scope>NUCLEOTIDE SEQUENCE [LARGE SCALE GENOMIC DNA]</scope>
    <source>
        <strain evidence="1 2">T4</strain>
    </source>
</reference>
<dbReference type="EMBL" id="QKTX01000003">
    <property type="protein sequence ID" value="PZV85476.1"/>
    <property type="molecule type" value="Genomic_DNA"/>
</dbReference>
<name>A0A326S6J3_9BACT</name>